<feature type="transmembrane region" description="Helical" evidence="1">
    <location>
        <begin position="80"/>
        <end position="100"/>
    </location>
</feature>
<keyword evidence="1" id="KW-0812">Transmembrane</keyword>
<feature type="domain" description="DUF7745" evidence="2">
    <location>
        <begin position="10"/>
        <end position="114"/>
    </location>
</feature>
<keyword evidence="4" id="KW-1185">Reference proteome</keyword>
<proteinExistence type="predicted"/>
<evidence type="ECO:0000313" key="4">
    <source>
        <dbReference type="Proteomes" id="UP000257109"/>
    </source>
</evidence>
<reference evidence="3" key="1">
    <citation type="submission" date="2018-05" db="EMBL/GenBank/DDBJ databases">
        <title>Draft genome of Mucuna pruriens seed.</title>
        <authorList>
            <person name="Nnadi N.E."/>
            <person name="Vos R."/>
            <person name="Hasami M.H."/>
            <person name="Devisetty U.K."/>
            <person name="Aguiy J.C."/>
        </authorList>
    </citation>
    <scope>NUCLEOTIDE SEQUENCE [LARGE SCALE GENOMIC DNA]</scope>
    <source>
        <strain evidence="3">JCA_2017</strain>
    </source>
</reference>
<feature type="non-terminal residue" evidence="3">
    <location>
        <position position="1"/>
    </location>
</feature>
<name>A0A371H4T2_MUCPR</name>
<gene>
    <name evidence="3" type="ORF">CR513_19350</name>
</gene>
<dbReference type="PANTHER" id="PTHR48154">
    <property type="entry name" value="PROTEIN, PUTATIVE-RELATED"/>
    <property type="match status" value="1"/>
</dbReference>
<dbReference type="AlphaFoldDB" id="A0A371H4T2"/>
<evidence type="ECO:0000313" key="3">
    <source>
        <dbReference type="EMBL" id="RDX97832.1"/>
    </source>
</evidence>
<dbReference type="Proteomes" id="UP000257109">
    <property type="component" value="Unassembled WGS sequence"/>
</dbReference>
<evidence type="ECO:0000259" key="2">
    <source>
        <dbReference type="Pfam" id="PF24924"/>
    </source>
</evidence>
<dbReference type="PANTHER" id="PTHR48154:SF1">
    <property type="entry name" value="PROTEIN, PUTATIVE-RELATED"/>
    <property type="match status" value="1"/>
</dbReference>
<comment type="caution">
    <text evidence="3">The sequence shown here is derived from an EMBL/GenBank/DDBJ whole genome shotgun (WGS) entry which is preliminary data.</text>
</comment>
<keyword evidence="1" id="KW-0472">Membrane</keyword>
<keyword evidence="1" id="KW-1133">Transmembrane helix</keyword>
<evidence type="ECO:0000256" key="1">
    <source>
        <dbReference type="SAM" id="Phobius"/>
    </source>
</evidence>
<sequence>MDIGSRGETKEYEHILGQPLVEIPPYLYQGHHPSWNIIAKLLKVYESKMAKRRLSRNNVDGLSRSYLEGRMKHFSKSEDWVAFSNILGLVVYEIVLFPHLDNYVDIATIDAFLAY</sequence>
<protein>
    <recommendedName>
        <fullName evidence="2">DUF7745 domain-containing protein</fullName>
    </recommendedName>
</protein>
<dbReference type="Pfam" id="PF24924">
    <property type="entry name" value="DUF7745"/>
    <property type="match status" value="1"/>
</dbReference>
<dbReference type="EMBL" id="QJKJ01003564">
    <property type="protein sequence ID" value="RDX97832.1"/>
    <property type="molecule type" value="Genomic_DNA"/>
</dbReference>
<organism evidence="3 4">
    <name type="scientific">Mucuna pruriens</name>
    <name type="common">Velvet bean</name>
    <name type="synonym">Dolichos pruriens</name>
    <dbReference type="NCBI Taxonomy" id="157652"/>
    <lineage>
        <taxon>Eukaryota</taxon>
        <taxon>Viridiplantae</taxon>
        <taxon>Streptophyta</taxon>
        <taxon>Embryophyta</taxon>
        <taxon>Tracheophyta</taxon>
        <taxon>Spermatophyta</taxon>
        <taxon>Magnoliopsida</taxon>
        <taxon>eudicotyledons</taxon>
        <taxon>Gunneridae</taxon>
        <taxon>Pentapetalae</taxon>
        <taxon>rosids</taxon>
        <taxon>fabids</taxon>
        <taxon>Fabales</taxon>
        <taxon>Fabaceae</taxon>
        <taxon>Papilionoideae</taxon>
        <taxon>50 kb inversion clade</taxon>
        <taxon>NPAAA clade</taxon>
        <taxon>indigoferoid/millettioid clade</taxon>
        <taxon>Phaseoleae</taxon>
        <taxon>Mucuna</taxon>
    </lineage>
</organism>
<dbReference type="InterPro" id="IPR056647">
    <property type="entry name" value="DUF7745"/>
</dbReference>
<dbReference type="OrthoDB" id="983711at2759"/>
<accession>A0A371H4T2</accession>